<evidence type="ECO:0000256" key="5">
    <source>
        <dbReference type="ARBA" id="ARBA00022519"/>
    </source>
</evidence>
<accession>A0A149PWG3</accession>
<dbReference type="GO" id="GO:0007165">
    <property type="term" value="P:signal transduction"/>
    <property type="evidence" value="ECO:0007669"/>
    <property type="project" value="UniProtKB-KW"/>
</dbReference>
<dbReference type="SUPFAM" id="SSF47170">
    <property type="entry name" value="Aspartate receptor, ligand-binding domain"/>
    <property type="match status" value="1"/>
</dbReference>
<dbReference type="Gene3D" id="1.20.120.30">
    <property type="entry name" value="Aspartate receptor, ligand-binding domain"/>
    <property type="match status" value="1"/>
</dbReference>
<keyword evidence="3" id="KW-0488">Methylation</keyword>
<dbReference type="InterPro" id="IPR003660">
    <property type="entry name" value="HAMP_dom"/>
</dbReference>
<dbReference type="PRINTS" id="PR00260">
    <property type="entry name" value="CHEMTRNSDUCR"/>
</dbReference>
<feature type="domain" description="Methyl-accepting transducer" evidence="13">
    <location>
        <begin position="268"/>
        <end position="497"/>
    </location>
</feature>
<evidence type="ECO:0000256" key="4">
    <source>
        <dbReference type="ARBA" id="ARBA00022500"/>
    </source>
</evidence>
<proteinExistence type="inferred from homology"/>
<evidence type="ECO:0000256" key="12">
    <source>
        <dbReference type="SAM" id="Phobius"/>
    </source>
</evidence>
<reference evidence="15 16" key="1">
    <citation type="journal article" date="2015" name="Int. J. Syst. Evol. Microbiol.">
        <title>Burkholderia monticola sp. nov., isolated from mountain soil.</title>
        <authorList>
            <person name="Baek I."/>
            <person name="Seo B."/>
            <person name="Lee I."/>
            <person name="Yi H."/>
            <person name="Chun J."/>
        </authorList>
    </citation>
    <scope>NUCLEOTIDE SEQUENCE [LARGE SCALE GENOMIC DNA]</scope>
    <source>
        <strain evidence="15 16">JC2948</strain>
    </source>
</reference>
<dbReference type="Gene3D" id="1.10.287.950">
    <property type="entry name" value="Methyl-accepting chemotaxis protein"/>
    <property type="match status" value="1"/>
</dbReference>
<dbReference type="PROSITE" id="PS50885">
    <property type="entry name" value="HAMP"/>
    <property type="match status" value="1"/>
</dbReference>
<evidence type="ECO:0000259" key="13">
    <source>
        <dbReference type="PROSITE" id="PS50111"/>
    </source>
</evidence>
<feature type="domain" description="HAMP" evidence="14">
    <location>
        <begin position="211"/>
        <end position="263"/>
    </location>
</feature>
<dbReference type="InterPro" id="IPR035440">
    <property type="entry name" value="4HB_MCP_dom_sf"/>
</dbReference>
<dbReference type="InterPro" id="IPR004090">
    <property type="entry name" value="Chemotax_Me-accpt_rcpt"/>
</dbReference>
<evidence type="ECO:0000256" key="10">
    <source>
        <dbReference type="ARBA" id="ARBA00029447"/>
    </source>
</evidence>
<dbReference type="STRING" id="1399968.CI15_09530"/>
<evidence type="ECO:0000256" key="11">
    <source>
        <dbReference type="PROSITE-ProRule" id="PRU00284"/>
    </source>
</evidence>
<dbReference type="InterPro" id="IPR003122">
    <property type="entry name" value="Tar_rcpt_lig-bd"/>
</dbReference>
<evidence type="ECO:0000256" key="2">
    <source>
        <dbReference type="ARBA" id="ARBA00022475"/>
    </source>
</evidence>
<evidence type="ECO:0000256" key="9">
    <source>
        <dbReference type="ARBA" id="ARBA00023224"/>
    </source>
</evidence>
<evidence type="ECO:0000256" key="7">
    <source>
        <dbReference type="ARBA" id="ARBA00022989"/>
    </source>
</evidence>
<evidence type="ECO:0000313" key="15">
    <source>
        <dbReference type="EMBL" id="KXU89266.1"/>
    </source>
</evidence>
<evidence type="ECO:0000256" key="1">
    <source>
        <dbReference type="ARBA" id="ARBA00004429"/>
    </source>
</evidence>
<dbReference type="GO" id="GO:0005886">
    <property type="term" value="C:plasma membrane"/>
    <property type="evidence" value="ECO:0007669"/>
    <property type="project" value="UniProtKB-SubCell"/>
</dbReference>
<dbReference type="Proteomes" id="UP000075613">
    <property type="component" value="Unassembled WGS sequence"/>
</dbReference>
<dbReference type="CDD" id="cd06225">
    <property type="entry name" value="HAMP"/>
    <property type="match status" value="1"/>
</dbReference>
<dbReference type="InterPro" id="IPR004089">
    <property type="entry name" value="MCPsignal_dom"/>
</dbReference>
<evidence type="ECO:0000313" key="16">
    <source>
        <dbReference type="Proteomes" id="UP000075613"/>
    </source>
</evidence>
<evidence type="ECO:0000256" key="6">
    <source>
        <dbReference type="ARBA" id="ARBA00022692"/>
    </source>
</evidence>
<dbReference type="RefSeq" id="WP_062126875.1">
    <property type="nucleotide sequence ID" value="NZ_LRBG01000005.1"/>
</dbReference>
<keyword evidence="16" id="KW-1185">Reference proteome</keyword>
<evidence type="ECO:0000259" key="14">
    <source>
        <dbReference type="PROSITE" id="PS50885"/>
    </source>
</evidence>
<dbReference type="Pfam" id="PF00015">
    <property type="entry name" value="MCPsignal"/>
    <property type="match status" value="1"/>
</dbReference>
<keyword evidence="6 12" id="KW-0812">Transmembrane</keyword>
<keyword evidence="2" id="KW-1003">Cell membrane</keyword>
<keyword evidence="9 11" id="KW-0807">Transducer</keyword>
<dbReference type="FunFam" id="1.10.287.950:FF:000001">
    <property type="entry name" value="Methyl-accepting chemotaxis sensory transducer"/>
    <property type="match status" value="1"/>
</dbReference>
<evidence type="ECO:0000256" key="3">
    <source>
        <dbReference type="ARBA" id="ARBA00022481"/>
    </source>
</evidence>
<dbReference type="GO" id="GO:0004888">
    <property type="term" value="F:transmembrane signaling receptor activity"/>
    <property type="evidence" value="ECO:0007669"/>
    <property type="project" value="InterPro"/>
</dbReference>
<feature type="transmembrane region" description="Helical" evidence="12">
    <location>
        <begin position="183"/>
        <end position="206"/>
    </location>
</feature>
<keyword evidence="5" id="KW-0997">Cell inner membrane</keyword>
<dbReference type="EMBL" id="LRBG01000005">
    <property type="protein sequence ID" value="KXU89266.1"/>
    <property type="molecule type" value="Genomic_DNA"/>
</dbReference>
<dbReference type="OrthoDB" id="5298208at2"/>
<dbReference type="AlphaFoldDB" id="A0A149PWG3"/>
<comment type="subcellular location">
    <subcellularLocation>
        <location evidence="1">Cell inner membrane</location>
        <topology evidence="1">Multi-pass membrane protein</topology>
    </subcellularLocation>
</comment>
<dbReference type="SMART" id="SM00304">
    <property type="entry name" value="HAMP"/>
    <property type="match status" value="1"/>
</dbReference>
<sequence length="513" mass="53307">MKNLTLNARIAATIAFLALLLIATGAIGIIGMAESNRAQSDAYAVHYASVVALGKSGTAMSRARFGLDWAIANPHSPQLAMQLDRANGLLAESDRRWAEFRALPKAAELAALTDDLDAKRSAVRHDGIDQLIAAIGGGDTGWMDETRAQHLIALYTAMNVSQGKLESYLDAQAAEAGEHSNTLFHAMLATCAASVLLALAVAFLSWRSLRRAIMKPLASAMHQFDAIAAGDLSTRAAVHANDEMGTLLRALAAMQERLLGTVAAVRSGSTAIASATQQIAAGNQDLSQRTEKQAASLGETASAMEQLTATVQLNASNAEQASELARGASNLAAHGRDAVGSMIETMRAIHTGSSQMTGIIGAIESIAFQTNILALNAAVEAARAGDEGRGFAVVAGEVRSLAQRSAAAAREIGALIADSTSRVERGAGLVEDAGGTMQQIEASIARVTSIVGEIAQASREQSDGIQQVGIAITQMDEVTQQNAALVEESAAAAASLADQARALREVMEGFRVG</sequence>
<evidence type="ECO:0000256" key="8">
    <source>
        <dbReference type="ARBA" id="ARBA00023136"/>
    </source>
</evidence>
<organism evidence="15 16">
    <name type="scientific">Paraburkholderia monticola</name>
    <dbReference type="NCBI Taxonomy" id="1399968"/>
    <lineage>
        <taxon>Bacteria</taxon>
        <taxon>Pseudomonadati</taxon>
        <taxon>Pseudomonadota</taxon>
        <taxon>Betaproteobacteria</taxon>
        <taxon>Burkholderiales</taxon>
        <taxon>Burkholderiaceae</taxon>
        <taxon>Paraburkholderia</taxon>
    </lineage>
</organism>
<comment type="caution">
    <text evidence="15">The sequence shown here is derived from an EMBL/GenBank/DDBJ whole genome shotgun (WGS) entry which is preliminary data.</text>
</comment>
<dbReference type="PANTHER" id="PTHR43531:SF14">
    <property type="entry name" value="METHYL-ACCEPTING CHEMOTAXIS PROTEIN I-RELATED"/>
    <property type="match status" value="1"/>
</dbReference>
<keyword evidence="7 12" id="KW-1133">Transmembrane helix</keyword>
<dbReference type="GO" id="GO:0006935">
    <property type="term" value="P:chemotaxis"/>
    <property type="evidence" value="ECO:0007669"/>
    <property type="project" value="UniProtKB-KW"/>
</dbReference>
<dbReference type="PROSITE" id="PS50111">
    <property type="entry name" value="CHEMOTAXIS_TRANSDUC_2"/>
    <property type="match status" value="1"/>
</dbReference>
<name>A0A149PWG3_9BURK</name>
<dbReference type="Pfam" id="PF02203">
    <property type="entry name" value="TarH"/>
    <property type="match status" value="1"/>
</dbReference>
<dbReference type="PANTHER" id="PTHR43531">
    <property type="entry name" value="PROTEIN ICFG"/>
    <property type="match status" value="1"/>
</dbReference>
<dbReference type="SUPFAM" id="SSF58104">
    <property type="entry name" value="Methyl-accepting chemotaxis protein (MCP) signaling domain"/>
    <property type="match status" value="1"/>
</dbReference>
<comment type="similarity">
    <text evidence="10">Belongs to the methyl-accepting chemotaxis (MCP) protein family.</text>
</comment>
<dbReference type="InterPro" id="IPR051310">
    <property type="entry name" value="MCP_chemotaxis"/>
</dbReference>
<dbReference type="SMART" id="SM00283">
    <property type="entry name" value="MA"/>
    <property type="match status" value="1"/>
</dbReference>
<keyword evidence="8 12" id="KW-0472">Membrane</keyword>
<gene>
    <name evidence="15" type="ORF">CI15_09530</name>
</gene>
<protein>
    <submittedName>
        <fullName evidence="15">Chemotaxis protein</fullName>
    </submittedName>
</protein>
<dbReference type="Pfam" id="PF00672">
    <property type="entry name" value="HAMP"/>
    <property type="match status" value="1"/>
</dbReference>
<keyword evidence="4" id="KW-0145">Chemotaxis</keyword>